<keyword evidence="6" id="KW-1185">Reference proteome</keyword>
<name>A0A1C0ZZZ0_9BACL</name>
<dbReference type="InterPro" id="IPR029063">
    <property type="entry name" value="SAM-dependent_MTases_sf"/>
</dbReference>
<keyword evidence="2 5" id="KW-0489">Methyltransferase</keyword>
<reference evidence="6" key="1">
    <citation type="submission" date="2016-05" db="EMBL/GenBank/DDBJ databases">
        <title>Paenibacillus oryzae. sp. nov., isolated from the rice root.</title>
        <authorList>
            <person name="Zhang J."/>
            <person name="Zhang X."/>
        </authorList>
    </citation>
    <scope>NUCLEOTIDE SEQUENCE [LARGE SCALE GENOMIC DNA]</scope>
    <source>
        <strain evidence="6">KCTC13222</strain>
    </source>
</reference>
<evidence type="ECO:0000256" key="3">
    <source>
        <dbReference type="ARBA" id="ARBA00022679"/>
    </source>
</evidence>
<proteinExistence type="inferred from homology"/>
<dbReference type="RefSeq" id="WP_065853746.1">
    <property type="nucleotide sequence ID" value="NZ_LYPC01000022.1"/>
</dbReference>
<dbReference type="InterPro" id="IPR051052">
    <property type="entry name" value="Diverse_substrate_MTase"/>
</dbReference>
<accession>A0A1C0ZZZ0</accession>
<protein>
    <submittedName>
        <fullName evidence="5">SAM-dependent methyltransferase</fullName>
    </submittedName>
</protein>
<dbReference type="Proteomes" id="UP000093309">
    <property type="component" value="Unassembled WGS sequence"/>
</dbReference>
<comment type="caution">
    <text evidence="5">The sequence shown here is derived from an EMBL/GenBank/DDBJ whole genome shotgun (WGS) entry which is preliminary data.</text>
</comment>
<gene>
    <name evidence="5" type="ORF">A8709_19050</name>
</gene>
<dbReference type="InterPro" id="IPR013216">
    <property type="entry name" value="Methyltransf_11"/>
</dbReference>
<dbReference type="Pfam" id="PF08241">
    <property type="entry name" value="Methyltransf_11"/>
    <property type="match status" value="1"/>
</dbReference>
<dbReference type="SUPFAM" id="SSF53335">
    <property type="entry name" value="S-adenosyl-L-methionine-dependent methyltransferases"/>
    <property type="match status" value="1"/>
</dbReference>
<dbReference type="GO" id="GO:0008757">
    <property type="term" value="F:S-adenosylmethionine-dependent methyltransferase activity"/>
    <property type="evidence" value="ECO:0007669"/>
    <property type="project" value="InterPro"/>
</dbReference>
<dbReference type="OrthoDB" id="9797252at2"/>
<dbReference type="EMBL" id="LYPC01000022">
    <property type="protein sequence ID" value="OCT13685.1"/>
    <property type="molecule type" value="Genomic_DNA"/>
</dbReference>
<evidence type="ECO:0000256" key="2">
    <source>
        <dbReference type="ARBA" id="ARBA00022603"/>
    </source>
</evidence>
<dbReference type="CDD" id="cd02440">
    <property type="entry name" value="AdoMet_MTases"/>
    <property type="match status" value="1"/>
</dbReference>
<dbReference type="STRING" id="512399.A8709_19050"/>
<dbReference type="AlphaFoldDB" id="A0A1C0ZZZ0"/>
<organism evidence="5 6">
    <name type="scientific">Paenibacillus pectinilyticus</name>
    <dbReference type="NCBI Taxonomy" id="512399"/>
    <lineage>
        <taxon>Bacteria</taxon>
        <taxon>Bacillati</taxon>
        <taxon>Bacillota</taxon>
        <taxon>Bacilli</taxon>
        <taxon>Bacillales</taxon>
        <taxon>Paenibacillaceae</taxon>
        <taxon>Paenibacillus</taxon>
    </lineage>
</organism>
<dbReference type="PANTHER" id="PTHR44942:SF4">
    <property type="entry name" value="METHYLTRANSFERASE TYPE 11 DOMAIN-CONTAINING PROTEIN"/>
    <property type="match status" value="1"/>
</dbReference>
<evidence type="ECO:0000313" key="5">
    <source>
        <dbReference type="EMBL" id="OCT13685.1"/>
    </source>
</evidence>
<sequence>MIEHIRTNNVQRFTGFGELYDESRPTAPAEVIKILSSYLGRQPQTVVDVGCGTGLSSFLWLNDAASIIGVEPSDDMRAVALAKWEAMQRPANLQFVKALSHELELPAASTDIVTCSQSFHWMEPQSTLREFARVLRPGGVFAAYDCDWPPVVDSDIEQQYMKLTTLGHQLAVELEVEQEQAYKWNKEEHLSQIQASGLFRYAREIVFHNWEPCTADRYVKLALSQGSLQTALKLGAKELEAEAASFREIVEKAFAGEEKSILFGYRMRLGITK</sequence>
<dbReference type="GO" id="GO:0032259">
    <property type="term" value="P:methylation"/>
    <property type="evidence" value="ECO:0007669"/>
    <property type="project" value="UniProtKB-KW"/>
</dbReference>
<keyword evidence="3 5" id="KW-0808">Transferase</keyword>
<evidence type="ECO:0000259" key="4">
    <source>
        <dbReference type="Pfam" id="PF08241"/>
    </source>
</evidence>
<comment type="similarity">
    <text evidence="1">Belongs to the methyltransferase superfamily.</text>
</comment>
<dbReference type="PANTHER" id="PTHR44942">
    <property type="entry name" value="METHYLTRANSF_11 DOMAIN-CONTAINING PROTEIN"/>
    <property type="match status" value="1"/>
</dbReference>
<dbReference type="Gene3D" id="3.40.50.150">
    <property type="entry name" value="Vaccinia Virus protein VP39"/>
    <property type="match status" value="1"/>
</dbReference>
<feature type="domain" description="Methyltransferase type 11" evidence="4">
    <location>
        <begin position="47"/>
        <end position="142"/>
    </location>
</feature>
<evidence type="ECO:0000256" key="1">
    <source>
        <dbReference type="ARBA" id="ARBA00008361"/>
    </source>
</evidence>
<evidence type="ECO:0000313" key="6">
    <source>
        <dbReference type="Proteomes" id="UP000093309"/>
    </source>
</evidence>